<evidence type="ECO:0000256" key="1">
    <source>
        <dbReference type="SAM" id="Coils"/>
    </source>
</evidence>
<feature type="coiled-coil region" evidence="1">
    <location>
        <begin position="249"/>
        <end position="283"/>
    </location>
</feature>
<evidence type="ECO:0000313" key="3">
    <source>
        <dbReference type="EMBL" id="TCT09669.1"/>
    </source>
</evidence>
<organism evidence="3 4">
    <name type="scientific">Paralcaligenes ureilyticus</name>
    <dbReference type="NCBI Taxonomy" id="627131"/>
    <lineage>
        <taxon>Bacteria</taxon>
        <taxon>Pseudomonadati</taxon>
        <taxon>Pseudomonadota</taxon>
        <taxon>Betaproteobacteria</taxon>
        <taxon>Burkholderiales</taxon>
        <taxon>Alcaligenaceae</taxon>
        <taxon>Paralcaligenes</taxon>
    </lineage>
</organism>
<dbReference type="Pfam" id="PF01076">
    <property type="entry name" value="Mob_Pre"/>
    <property type="match status" value="1"/>
</dbReference>
<dbReference type="OrthoDB" id="8536512at2"/>
<feature type="region of interest" description="Disordered" evidence="2">
    <location>
        <begin position="395"/>
        <end position="423"/>
    </location>
</feature>
<dbReference type="Proteomes" id="UP000295525">
    <property type="component" value="Unassembled WGS sequence"/>
</dbReference>
<sequence length="423" mass="47927">MTSYTILRAEKLKSFGNIGGSLSHNYRARETPNADPHRTYKNKNSMRGPDEVMAAIKARLPERRRKDAVLCIEYLISCSQGALIGDKAYLAYLEDALRWLKERHGKDNVVAASVHFDETTPHLIGYVVPLKDGKLNAKAFLGGRQVLSKMQTDFAKKVGERHHLERGIERSTAKHTSIKEWYGLVNQATRSIKIPSFAVQPRIKKKRSLLPDIIETSDEVADRLNRTLDKLLKPILARAKVLAFQKKKADEIRDLVTLAQRRLADAEGRMRRVEQESSRFREVYEVLTPSEQKDLVQLAQRNLKIRQRCEKILSAACNNFRESVARFVAKAKDALSRVRGRWWDVRWSDLEHAYMQAERFLTSEREALKVILEHSPGQANASAMQAAEIIEAAVEKESQNTEGAPSASEPAQPAGHLHFKDSG</sequence>
<dbReference type="RefSeq" id="WP_132580459.1">
    <property type="nucleotide sequence ID" value="NZ_SMAJ01000003.1"/>
</dbReference>
<name>A0A4R3MBN9_9BURK</name>
<dbReference type="GO" id="GO:0006310">
    <property type="term" value="P:DNA recombination"/>
    <property type="evidence" value="ECO:0007669"/>
    <property type="project" value="InterPro"/>
</dbReference>
<protein>
    <submittedName>
        <fullName evidence="3">Plasmid recombination enzyme</fullName>
    </submittedName>
</protein>
<dbReference type="InterPro" id="IPR001668">
    <property type="entry name" value="Mob_Pre"/>
</dbReference>
<evidence type="ECO:0000313" key="4">
    <source>
        <dbReference type="Proteomes" id="UP000295525"/>
    </source>
</evidence>
<evidence type="ECO:0000256" key="2">
    <source>
        <dbReference type="SAM" id="MobiDB-lite"/>
    </source>
</evidence>
<dbReference type="AlphaFoldDB" id="A0A4R3MBN9"/>
<keyword evidence="4" id="KW-1185">Reference proteome</keyword>
<gene>
    <name evidence="3" type="ORF">EDC26_103288</name>
</gene>
<comment type="caution">
    <text evidence="3">The sequence shown here is derived from an EMBL/GenBank/DDBJ whole genome shotgun (WGS) entry which is preliminary data.</text>
</comment>
<dbReference type="NCBIfam" id="NF041497">
    <property type="entry name" value="MobV"/>
    <property type="match status" value="1"/>
</dbReference>
<proteinExistence type="predicted"/>
<dbReference type="Gene3D" id="3.30.930.30">
    <property type="match status" value="1"/>
</dbReference>
<reference evidence="3 4" key="1">
    <citation type="submission" date="2019-03" db="EMBL/GenBank/DDBJ databases">
        <title>Genomic Encyclopedia of Type Strains, Phase IV (KMG-IV): sequencing the most valuable type-strain genomes for metagenomic binning, comparative biology and taxonomic classification.</title>
        <authorList>
            <person name="Goeker M."/>
        </authorList>
    </citation>
    <scope>NUCLEOTIDE SEQUENCE [LARGE SCALE GENOMIC DNA]</scope>
    <source>
        <strain evidence="3 4">DSM 24591</strain>
    </source>
</reference>
<keyword evidence="1" id="KW-0175">Coiled coil</keyword>
<accession>A0A4R3MBN9</accession>
<dbReference type="GO" id="GO:0003677">
    <property type="term" value="F:DNA binding"/>
    <property type="evidence" value="ECO:0007669"/>
    <property type="project" value="InterPro"/>
</dbReference>
<dbReference type="EMBL" id="SMAJ01000003">
    <property type="protein sequence ID" value="TCT09669.1"/>
    <property type="molecule type" value="Genomic_DNA"/>
</dbReference>
<dbReference type="CDD" id="cd17242">
    <property type="entry name" value="MobM_relaxase"/>
    <property type="match status" value="1"/>
</dbReference>